<sequence length="144" mass="15970">WWWELSGVLVGVICTTLTATILFLLNGKSLNLWTLPIQPNSLVAIFSTIAKSALLVSIGECISQLKWMHFDDVRPKALSQIQVFDDASRGPWGSLVLLWKTRKSFNRAESPPVLALLGAAITILMLAFEPFAQQVIGFSTRNEI</sequence>
<dbReference type="Proteomes" id="UP000799757">
    <property type="component" value="Unassembled WGS sequence"/>
</dbReference>
<dbReference type="Pfam" id="PF11374">
    <property type="entry name" value="DUF3176"/>
    <property type="match status" value="1"/>
</dbReference>
<keyword evidence="1" id="KW-0812">Transmembrane</keyword>
<reference evidence="2" key="1">
    <citation type="journal article" date="2020" name="Stud. Mycol.">
        <title>101 Dothideomycetes genomes: a test case for predicting lifestyles and emergence of pathogens.</title>
        <authorList>
            <person name="Haridas S."/>
            <person name="Albert R."/>
            <person name="Binder M."/>
            <person name="Bloem J."/>
            <person name="Labutti K."/>
            <person name="Salamov A."/>
            <person name="Andreopoulos B."/>
            <person name="Baker S."/>
            <person name="Barry K."/>
            <person name="Bills G."/>
            <person name="Bluhm B."/>
            <person name="Cannon C."/>
            <person name="Castanera R."/>
            <person name="Culley D."/>
            <person name="Daum C."/>
            <person name="Ezra D."/>
            <person name="Gonzalez J."/>
            <person name="Henrissat B."/>
            <person name="Kuo A."/>
            <person name="Liang C."/>
            <person name="Lipzen A."/>
            <person name="Lutzoni F."/>
            <person name="Magnuson J."/>
            <person name="Mondo S."/>
            <person name="Nolan M."/>
            <person name="Ohm R."/>
            <person name="Pangilinan J."/>
            <person name="Park H.-J."/>
            <person name="Ramirez L."/>
            <person name="Alfaro M."/>
            <person name="Sun H."/>
            <person name="Tritt A."/>
            <person name="Yoshinaga Y."/>
            <person name="Zwiers L.-H."/>
            <person name="Turgeon B."/>
            <person name="Goodwin S."/>
            <person name="Spatafora J."/>
            <person name="Crous P."/>
            <person name="Grigoriev I."/>
        </authorList>
    </citation>
    <scope>NUCLEOTIDE SEQUENCE</scope>
    <source>
        <strain evidence="2">CBS 109.77</strain>
    </source>
</reference>
<protein>
    <submittedName>
        <fullName evidence="2">Uncharacterized protein</fullName>
    </submittedName>
</protein>
<gene>
    <name evidence="2" type="ORF">K505DRAFT_226392</name>
</gene>
<dbReference type="EMBL" id="MU001812">
    <property type="protein sequence ID" value="KAF2797187.1"/>
    <property type="molecule type" value="Genomic_DNA"/>
</dbReference>
<dbReference type="AlphaFoldDB" id="A0A6A6XNQ1"/>
<feature type="non-terminal residue" evidence="2">
    <location>
        <position position="1"/>
    </location>
</feature>
<feature type="transmembrane region" description="Helical" evidence="1">
    <location>
        <begin position="113"/>
        <end position="132"/>
    </location>
</feature>
<dbReference type="PANTHER" id="PTHR35394:SF5">
    <property type="entry name" value="DUF3176 DOMAIN-CONTAINING PROTEIN"/>
    <property type="match status" value="1"/>
</dbReference>
<proteinExistence type="predicted"/>
<feature type="non-terminal residue" evidence="2">
    <location>
        <position position="144"/>
    </location>
</feature>
<name>A0A6A6XNQ1_9PLEO</name>
<keyword evidence="1" id="KW-1133">Transmembrane helix</keyword>
<evidence type="ECO:0000313" key="2">
    <source>
        <dbReference type="EMBL" id="KAF2797187.1"/>
    </source>
</evidence>
<feature type="transmembrane region" description="Helical" evidence="1">
    <location>
        <begin position="6"/>
        <end position="25"/>
    </location>
</feature>
<evidence type="ECO:0000256" key="1">
    <source>
        <dbReference type="SAM" id="Phobius"/>
    </source>
</evidence>
<dbReference type="InterPro" id="IPR021514">
    <property type="entry name" value="DUF3176"/>
</dbReference>
<dbReference type="OrthoDB" id="5376804at2759"/>
<organism evidence="2 3">
    <name type="scientific">Melanomma pulvis-pyrius CBS 109.77</name>
    <dbReference type="NCBI Taxonomy" id="1314802"/>
    <lineage>
        <taxon>Eukaryota</taxon>
        <taxon>Fungi</taxon>
        <taxon>Dikarya</taxon>
        <taxon>Ascomycota</taxon>
        <taxon>Pezizomycotina</taxon>
        <taxon>Dothideomycetes</taxon>
        <taxon>Pleosporomycetidae</taxon>
        <taxon>Pleosporales</taxon>
        <taxon>Melanommataceae</taxon>
        <taxon>Melanomma</taxon>
    </lineage>
</organism>
<evidence type="ECO:0000313" key="3">
    <source>
        <dbReference type="Proteomes" id="UP000799757"/>
    </source>
</evidence>
<keyword evidence="3" id="KW-1185">Reference proteome</keyword>
<accession>A0A6A6XNQ1</accession>
<keyword evidence="1" id="KW-0472">Membrane</keyword>
<dbReference type="PANTHER" id="PTHR35394">
    <property type="entry name" value="DUF3176 DOMAIN-CONTAINING PROTEIN"/>
    <property type="match status" value="1"/>
</dbReference>